<name>A0ABV4RXJ6_9BACI</name>
<dbReference type="EMBL" id="JBFDTY010000002">
    <property type="protein sequence ID" value="MFA2792423.1"/>
    <property type="molecule type" value="Genomic_DNA"/>
</dbReference>
<evidence type="ECO:0000256" key="1">
    <source>
        <dbReference type="SAM" id="Phobius"/>
    </source>
</evidence>
<keyword evidence="1" id="KW-0812">Transmembrane</keyword>
<comment type="caution">
    <text evidence="2">The sequence shown here is derived from an EMBL/GenBank/DDBJ whole genome shotgun (WGS) entry which is preliminary data.</text>
</comment>
<feature type="transmembrane region" description="Helical" evidence="1">
    <location>
        <begin position="21"/>
        <end position="40"/>
    </location>
</feature>
<sequence>MNFVQKWGERMSKGINLFGRLVEVGIIPFITGIMVGFIIWG</sequence>
<keyword evidence="1" id="KW-1133">Transmembrane helix</keyword>
<gene>
    <name evidence="2" type="ORF">AB1I70_13860</name>
</gene>
<proteinExistence type="predicted"/>
<dbReference type="RefSeq" id="WP_256679605.1">
    <property type="nucleotide sequence ID" value="NZ_FMBJ01000018.1"/>
</dbReference>
<reference evidence="2 3" key="1">
    <citation type="submission" date="2024-06" db="EMBL/GenBank/DDBJ databases">
        <title>Genetic profile and toxigenic potential of Bacillus cereus isolates from a Norwegian ice cream production plant,.</title>
        <authorList>
            <person name="Lindback T."/>
            <person name="Llarena A.-K."/>
            <person name="O'Sullivan K."/>
            <person name="Monshaugen M."/>
            <person name="Holmemo C.W."/>
            <person name="Aspholm M."/>
        </authorList>
    </citation>
    <scope>NUCLEOTIDE SEQUENCE [LARGE SCALE GENOMIC DNA]</scope>
    <source>
        <strain evidence="2 3">NVH-YM330</strain>
    </source>
</reference>
<keyword evidence="1" id="KW-0472">Membrane</keyword>
<keyword evidence="3" id="KW-1185">Reference proteome</keyword>
<organism evidence="2 3">
    <name type="scientific">Bacillus mobilis</name>
    <dbReference type="NCBI Taxonomy" id="2026190"/>
    <lineage>
        <taxon>Bacteria</taxon>
        <taxon>Bacillati</taxon>
        <taxon>Bacillota</taxon>
        <taxon>Bacilli</taxon>
        <taxon>Bacillales</taxon>
        <taxon>Bacillaceae</taxon>
        <taxon>Bacillus</taxon>
        <taxon>Bacillus cereus group</taxon>
    </lineage>
</organism>
<accession>A0ABV4RXJ6</accession>
<evidence type="ECO:0000313" key="3">
    <source>
        <dbReference type="Proteomes" id="UP001571110"/>
    </source>
</evidence>
<protein>
    <submittedName>
        <fullName evidence="2">Uncharacterized protein</fullName>
    </submittedName>
</protein>
<dbReference type="Proteomes" id="UP001571110">
    <property type="component" value="Unassembled WGS sequence"/>
</dbReference>
<evidence type="ECO:0000313" key="2">
    <source>
        <dbReference type="EMBL" id="MFA2792423.1"/>
    </source>
</evidence>